<dbReference type="GO" id="GO:0046540">
    <property type="term" value="C:U4/U6 x U5 tri-snRNP complex"/>
    <property type="evidence" value="ECO:0007669"/>
    <property type="project" value="TreeGrafter"/>
</dbReference>
<feature type="coiled-coil region" evidence="4">
    <location>
        <begin position="48"/>
        <end position="78"/>
    </location>
</feature>
<evidence type="ECO:0000256" key="1">
    <source>
        <dbReference type="ARBA" id="ARBA00004123"/>
    </source>
</evidence>
<sequence>MDIIRILEVTKAEMMLRAKLGLAPLNLDLSKSSGDPKKQDFVHAPAKNVRESQKADKLKEKLETLKEKRLILEKLRNTQSLGSGGETMTLSWVEKMRIKEKQKEEARNRNNYDSKDLAGLKIQHDSKKFADEKSIILTLKDKENVNLVDDEKADINRKNKRMTLGLGAIVDDDFEEVSLGLKAKGILDKYDVEIDGEKKDEIVLGNSGMYLADHERAMERLQAELRASAVRWYH</sequence>
<proteinExistence type="inferred from homology"/>
<dbReference type="PANTHER" id="PTHR14152">
    <property type="entry name" value="SQUAMOUS CELL CARCINOMA ANTIGEN RECOGNISED BY CYTOTOXIC T LYMPHOCYTES"/>
    <property type="match status" value="1"/>
</dbReference>
<comment type="caution">
    <text evidence="5">The sequence shown here is derived from an EMBL/GenBank/DDBJ whole genome shotgun (WGS) entry which is preliminary data.</text>
</comment>
<dbReference type="OrthoDB" id="5583at2759"/>
<organism evidence="5 6">
    <name type="scientific">Protopolystoma xenopodis</name>
    <dbReference type="NCBI Taxonomy" id="117903"/>
    <lineage>
        <taxon>Eukaryota</taxon>
        <taxon>Metazoa</taxon>
        <taxon>Spiralia</taxon>
        <taxon>Lophotrochozoa</taxon>
        <taxon>Platyhelminthes</taxon>
        <taxon>Monogenea</taxon>
        <taxon>Polyopisthocotylea</taxon>
        <taxon>Polystomatidea</taxon>
        <taxon>Polystomatidae</taxon>
        <taxon>Protopolystoma</taxon>
    </lineage>
</organism>
<evidence type="ECO:0000256" key="2">
    <source>
        <dbReference type="ARBA" id="ARBA00006076"/>
    </source>
</evidence>
<reference evidence="5" key="1">
    <citation type="submission" date="2018-11" db="EMBL/GenBank/DDBJ databases">
        <authorList>
            <consortium name="Pathogen Informatics"/>
        </authorList>
    </citation>
    <scope>NUCLEOTIDE SEQUENCE</scope>
</reference>
<accession>A0A448X556</accession>
<dbReference type="GO" id="GO:0045292">
    <property type="term" value="P:mRNA cis splicing, via spliceosome"/>
    <property type="evidence" value="ECO:0007669"/>
    <property type="project" value="TreeGrafter"/>
</dbReference>
<evidence type="ECO:0000313" key="5">
    <source>
        <dbReference type="EMBL" id="VEL28382.1"/>
    </source>
</evidence>
<name>A0A448X556_9PLAT</name>
<keyword evidence="6" id="KW-1185">Reference proteome</keyword>
<dbReference type="PANTHER" id="PTHR14152:SF5">
    <property type="entry name" value="U4_U6.U5 TRI-SNRNP-ASSOCIATED PROTEIN 1"/>
    <property type="match status" value="1"/>
</dbReference>
<gene>
    <name evidence="5" type="ORF">PXEA_LOCUS21822</name>
</gene>
<comment type="subcellular location">
    <subcellularLocation>
        <location evidence="1">Nucleus</location>
    </subcellularLocation>
</comment>
<dbReference type="EMBL" id="CAAALY010094652">
    <property type="protein sequence ID" value="VEL28382.1"/>
    <property type="molecule type" value="Genomic_DNA"/>
</dbReference>
<comment type="similarity">
    <text evidence="2">Belongs to the SNU66/SART1 family.</text>
</comment>
<evidence type="ECO:0000256" key="3">
    <source>
        <dbReference type="ARBA" id="ARBA00023242"/>
    </source>
</evidence>
<dbReference type="GO" id="GO:0000481">
    <property type="term" value="P:maturation of 5S rRNA"/>
    <property type="evidence" value="ECO:0007669"/>
    <property type="project" value="TreeGrafter"/>
</dbReference>
<dbReference type="Proteomes" id="UP000784294">
    <property type="component" value="Unassembled WGS sequence"/>
</dbReference>
<dbReference type="InterPro" id="IPR005011">
    <property type="entry name" value="SNU66/SART1"/>
</dbReference>
<protein>
    <submittedName>
        <fullName evidence="5">Uncharacterized protein</fullName>
    </submittedName>
</protein>
<dbReference type="AlphaFoldDB" id="A0A448X556"/>
<evidence type="ECO:0000256" key="4">
    <source>
        <dbReference type="SAM" id="Coils"/>
    </source>
</evidence>
<keyword evidence="4" id="KW-0175">Coiled coil</keyword>
<dbReference type="Pfam" id="PF03343">
    <property type="entry name" value="SART-1"/>
    <property type="match status" value="1"/>
</dbReference>
<evidence type="ECO:0000313" key="6">
    <source>
        <dbReference type="Proteomes" id="UP000784294"/>
    </source>
</evidence>
<keyword evidence="3" id="KW-0539">Nucleus</keyword>